<evidence type="ECO:0000313" key="1">
    <source>
        <dbReference type="EMBL" id="AZV77930.1"/>
    </source>
</evidence>
<dbReference type="Proteomes" id="UP000283063">
    <property type="component" value="Chromosome"/>
</dbReference>
<keyword evidence="2" id="KW-1185">Reference proteome</keyword>
<evidence type="ECO:0000313" key="2">
    <source>
        <dbReference type="Proteomes" id="UP000283063"/>
    </source>
</evidence>
<dbReference type="KEGG" id="sedi:EBB79_08495"/>
<proteinExistence type="predicted"/>
<gene>
    <name evidence="1" type="ORF">EBB79_08495</name>
</gene>
<name>A0A3T0N1N3_9RHOB</name>
<dbReference type="RefSeq" id="WP_127748487.1">
    <property type="nucleotide sequence ID" value="NZ_CP033219.1"/>
</dbReference>
<dbReference type="OrthoDB" id="8265479at2"/>
<accession>A0A3T0N1N3</accession>
<dbReference type="AlphaFoldDB" id="A0A3T0N1N3"/>
<organism evidence="1 2">
    <name type="scientific">Parasedimentitalea marina</name>
    <dbReference type="NCBI Taxonomy" id="2483033"/>
    <lineage>
        <taxon>Bacteria</taxon>
        <taxon>Pseudomonadati</taxon>
        <taxon>Pseudomonadota</taxon>
        <taxon>Alphaproteobacteria</taxon>
        <taxon>Rhodobacterales</taxon>
        <taxon>Paracoccaceae</taxon>
        <taxon>Parasedimentitalea</taxon>
    </lineage>
</organism>
<dbReference type="EMBL" id="CP033219">
    <property type="protein sequence ID" value="AZV77930.1"/>
    <property type="molecule type" value="Genomic_DNA"/>
</dbReference>
<sequence length="216" mass="23068">MALQWPLTTSQFLDTLPVAKVTFRLARAQTQSETGGGDVIANKRGARLWQGQIVLDKDYHSVWAAIEARIALLEEPGASFLLRDIRLPGPIADPDKSGLGAATPTISDLNTNNREFSLTGAPALYKVSQGDLLGFTYGSNPTRYAVHRVVSDAIANLAGTISNIEVIPFIRPGAEAGAAVTLGDPVLRAKILEAEYGASRSIVSEGGVINWTQTLR</sequence>
<protein>
    <submittedName>
        <fullName evidence="1">Uncharacterized protein</fullName>
    </submittedName>
</protein>
<reference evidence="1 2" key="1">
    <citation type="submission" date="2018-10" db="EMBL/GenBank/DDBJ databases">
        <title>Parasedimentitalea marina sp. nov., a psychrophilic bacterium isolated from deep seawater of the New Britain Trench.</title>
        <authorList>
            <person name="Cao J."/>
        </authorList>
    </citation>
    <scope>NUCLEOTIDE SEQUENCE [LARGE SCALE GENOMIC DNA]</scope>
    <source>
        <strain evidence="1 2">W43</strain>
    </source>
</reference>